<evidence type="ECO:0000313" key="3">
    <source>
        <dbReference type="EMBL" id="RRR53508.1"/>
    </source>
</evidence>
<evidence type="ECO:0000256" key="1">
    <source>
        <dbReference type="SAM" id="MobiDB-lite"/>
    </source>
</evidence>
<dbReference type="Proteomes" id="UP000274117">
    <property type="component" value="Unassembled WGS sequence"/>
</dbReference>
<dbReference type="AlphaFoldDB" id="A0A426TFL5"/>
<proteinExistence type="predicted"/>
<sequence length="274" mass="30456">MKSKAILISLCLSSLALILASASFFLLVPRQEQTSPEVKSTSSSVVKTSGEQNKNPSSSSSSSSAITQENEPNETTPSSEPEQEKPASKRIKKQLSVQPQIQTVWNYCAPTTVSMMLSSQGVHVGQKQLAFEMGTYEPFGTHNRDAIRILNKHLFGYEYPTDGQAGYRLVTVTDPNPAGQEMALFKQRVRENIDAGYPMYYTFDSAVMYPSKKGEHNVIGIGYLTTEDGKDIEQLYYLDPSPNVQDHRYGGLKVTTPEELFQALMTCEEPNYGW</sequence>
<feature type="region of interest" description="Disordered" evidence="1">
    <location>
        <begin position="33"/>
        <end position="94"/>
    </location>
</feature>
<dbReference type="EMBL" id="RSDO01000006">
    <property type="protein sequence ID" value="RRR53508.1"/>
    <property type="molecule type" value="Genomic_DNA"/>
</dbReference>
<name>A0A426TFL5_STRSU</name>
<dbReference type="InterPro" id="IPR039564">
    <property type="entry name" value="Peptidase_C39-like"/>
</dbReference>
<feature type="compositionally biased region" description="Low complexity" evidence="1">
    <location>
        <begin position="38"/>
        <end position="49"/>
    </location>
</feature>
<feature type="domain" description="Peptidase C39-like" evidence="2">
    <location>
        <begin position="97"/>
        <end position="240"/>
    </location>
</feature>
<reference evidence="3 4" key="1">
    <citation type="submission" date="2018-11" db="EMBL/GenBank/DDBJ databases">
        <authorList>
            <person name="Stevens M.J."/>
            <person name="Cernela N."/>
            <person name="Spoerry Serrano N."/>
            <person name="Schmitt S."/>
            <person name="Schrenzel J."/>
            <person name="Stephan R."/>
        </authorList>
    </citation>
    <scope>NUCLEOTIDE SEQUENCE [LARGE SCALE GENOMIC DNA]</scope>
    <source>
        <strain evidence="3 4">PP422</strain>
    </source>
</reference>
<accession>A0A426TFL5</accession>
<gene>
    <name evidence="3" type="ORF">EI998_04395</name>
</gene>
<dbReference type="Pfam" id="PF13529">
    <property type="entry name" value="Peptidase_C39_2"/>
    <property type="match status" value="1"/>
</dbReference>
<protein>
    <recommendedName>
        <fullName evidence="2">Peptidase C39-like domain-containing protein</fullName>
    </recommendedName>
</protein>
<reference evidence="3 4" key="2">
    <citation type="submission" date="2018-12" db="EMBL/GenBank/DDBJ databases">
        <title>Whole-genome sequences of fifteen clinical Streptococcus suis strains isolated from pigs between 2006 and 2018.</title>
        <authorList>
            <person name="Stevens M.J.A."/>
            <person name="Cernela N."/>
            <person name="Spoerry Serrano N."/>
            <person name="Schmitt S."/>
            <person name="Schrenzel J."/>
            <person name="Stephan R."/>
        </authorList>
    </citation>
    <scope>NUCLEOTIDE SEQUENCE [LARGE SCALE GENOMIC DNA]</scope>
    <source>
        <strain evidence="3 4">PP422</strain>
    </source>
</reference>
<evidence type="ECO:0000313" key="4">
    <source>
        <dbReference type="Proteomes" id="UP000274117"/>
    </source>
</evidence>
<organism evidence="3 4">
    <name type="scientific">Streptococcus suis</name>
    <dbReference type="NCBI Taxonomy" id="1307"/>
    <lineage>
        <taxon>Bacteria</taxon>
        <taxon>Bacillati</taxon>
        <taxon>Bacillota</taxon>
        <taxon>Bacilli</taxon>
        <taxon>Lactobacillales</taxon>
        <taxon>Streptococcaceae</taxon>
        <taxon>Streptococcus</taxon>
    </lineage>
</organism>
<comment type="caution">
    <text evidence="3">The sequence shown here is derived from an EMBL/GenBank/DDBJ whole genome shotgun (WGS) entry which is preliminary data.</text>
</comment>
<feature type="compositionally biased region" description="Low complexity" evidence="1">
    <location>
        <begin position="57"/>
        <end position="80"/>
    </location>
</feature>
<evidence type="ECO:0000259" key="2">
    <source>
        <dbReference type="Pfam" id="PF13529"/>
    </source>
</evidence>